<reference evidence="6" key="2">
    <citation type="submission" date="2017-09" db="EMBL/GenBank/DDBJ databases">
        <authorList>
            <person name="Shetty A S."/>
        </authorList>
    </citation>
    <scope>NUCLEOTIDE SEQUENCE [LARGE SCALE GENOMIC DNA]</scope>
</reference>
<dbReference type="CDD" id="cd01651">
    <property type="entry name" value="RT_G2_intron"/>
    <property type="match status" value="1"/>
</dbReference>
<dbReference type="KEGG" id="ehl:EHLA_2592"/>
<dbReference type="PANTHER" id="PTHR34047:SF8">
    <property type="entry name" value="PROTEIN YKFC"/>
    <property type="match status" value="1"/>
</dbReference>
<name>A0A285PUE1_9FIRM</name>
<dbReference type="PANTHER" id="PTHR34047">
    <property type="entry name" value="NUCLEAR INTRON MATURASE 1, MITOCHONDRIAL-RELATED"/>
    <property type="match status" value="1"/>
</dbReference>
<dbReference type="KEGG" id="ehl:EHLA_1465"/>
<evidence type="ECO:0000313" key="5">
    <source>
        <dbReference type="EMBL" id="SOB73263.1"/>
    </source>
</evidence>
<protein>
    <submittedName>
        <fullName evidence="5">Reverse transcriptase (RNA-dependent DNA polymerase)</fullName>
    </submittedName>
</protein>
<gene>
    <name evidence="2" type="ORF">EHLA_1465</name>
    <name evidence="3" type="ORF">EHLA_1553</name>
    <name evidence="4" type="ORF">EHLA_2592</name>
    <name evidence="5" type="ORF">EHLA_2709</name>
</gene>
<dbReference type="InterPro" id="IPR043502">
    <property type="entry name" value="DNA/RNA_pol_sf"/>
</dbReference>
<dbReference type="EMBL" id="LT907978">
    <property type="protein sequence ID" value="SOB72184.1"/>
    <property type="molecule type" value="Genomic_DNA"/>
</dbReference>
<evidence type="ECO:0000313" key="2">
    <source>
        <dbReference type="EMBL" id="SOB72184.1"/>
    </source>
</evidence>
<feature type="domain" description="Reverse transcriptase" evidence="1">
    <location>
        <begin position="101"/>
        <end position="368"/>
    </location>
</feature>
<dbReference type="EMBL" id="LT907978">
    <property type="protein sequence ID" value="SOB73146.1"/>
    <property type="molecule type" value="Genomic_DNA"/>
</dbReference>
<dbReference type="Pfam" id="PF00078">
    <property type="entry name" value="RVT_1"/>
    <property type="match status" value="1"/>
</dbReference>
<dbReference type="NCBIfam" id="TIGR04416">
    <property type="entry name" value="group_II_RT_mat"/>
    <property type="match status" value="1"/>
</dbReference>
<dbReference type="GO" id="GO:0003964">
    <property type="term" value="F:RNA-directed DNA polymerase activity"/>
    <property type="evidence" value="ECO:0007669"/>
    <property type="project" value="UniProtKB-KW"/>
</dbReference>
<dbReference type="EMBL" id="LT907978">
    <property type="protein sequence ID" value="SOB73263.1"/>
    <property type="molecule type" value="Genomic_DNA"/>
</dbReference>
<dbReference type="InterPro" id="IPR030931">
    <property type="entry name" value="Group_II_RT_mat"/>
</dbReference>
<dbReference type="KEGG" id="ehl:EHLA_1553"/>
<organism evidence="5 6">
    <name type="scientific">Anaerobutyricum hallii</name>
    <dbReference type="NCBI Taxonomy" id="39488"/>
    <lineage>
        <taxon>Bacteria</taxon>
        <taxon>Bacillati</taxon>
        <taxon>Bacillota</taxon>
        <taxon>Clostridia</taxon>
        <taxon>Lachnospirales</taxon>
        <taxon>Lachnospiraceae</taxon>
        <taxon>Anaerobutyricum</taxon>
    </lineage>
</organism>
<dbReference type="KEGG" id="ehl:EHLA_2709"/>
<keyword evidence="6" id="KW-1185">Reference proteome</keyword>
<keyword evidence="5" id="KW-0695">RNA-directed DNA polymerase</keyword>
<dbReference type="AlphaFoldDB" id="A0A285PUE1"/>
<reference evidence="5" key="1">
    <citation type="submission" date="2017-09" db="EMBL/GenBank/DDBJ databases">
        <authorList>
            <person name="Ehlers B."/>
            <person name="Leendertz F.H."/>
        </authorList>
    </citation>
    <scope>NUCLEOTIDE SEQUENCE [LARGE SCALE GENOMIC DNA]</scope>
    <source>
        <strain evidence="5">EH1</strain>
    </source>
</reference>
<evidence type="ECO:0000259" key="1">
    <source>
        <dbReference type="PROSITE" id="PS50878"/>
    </source>
</evidence>
<dbReference type="InterPro" id="IPR000477">
    <property type="entry name" value="RT_dom"/>
</dbReference>
<dbReference type="InterPro" id="IPR051083">
    <property type="entry name" value="GrpII_Intron_Splice-Mob/Def"/>
</dbReference>
<dbReference type="PROSITE" id="PS50878">
    <property type="entry name" value="RT_POL"/>
    <property type="match status" value="1"/>
</dbReference>
<dbReference type="EMBL" id="LT907978">
    <property type="protein sequence ID" value="SOB72272.1"/>
    <property type="molecule type" value="Genomic_DNA"/>
</dbReference>
<evidence type="ECO:0000313" key="4">
    <source>
        <dbReference type="EMBL" id="SOB73146.1"/>
    </source>
</evidence>
<evidence type="ECO:0000313" key="6">
    <source>
        <dbReference type="Proteomes" id="UP000217549"/>
    </source>
</evidence>
<evidence type="ECO:0000313" key="3">
    <source>
        <dbReference type="EMBL" id="SOB72272.1"/>
    </source>
</evidence>
<accession>A0A285PUE1</accession>
<proteinExistence type="predicted"/>
<dbReference type="Proteomes" id="UP000217549">
    <property type="component" value="Chromosome I"/>
</dbReference>
<keyword evidence="5" id="KW-0808">Transferase</keyword>
<dbReference type="SUPFAM" id="SSF56672">
    <property type="entry name" value="DNA/RNA polymerases"/>
    <property type="match status" value="1"/>
</dbReference>
<sequence length="657" mass="75400">MTKRNKSCESEVMLTMQRKELLKKSAIRYAEYYGMVEVQDALYADSASEKIFTNLISIIGSDANIKMAYRNLKSNKGSSTPGVDGKTFKDLAEMSEEALVQCVRDKILNYQPKAVRRVYIPKPNGKMRPLGIPTVLDRIVQQSVLQVMEPICEAKFYRHSYGFRPNRSTKNAVAVCYKLAQVDGFHYVVDVDIKGFFDNVDHGKLLKQIWTMGIRDKRLISLIGKMLKAPIEENGVRTVPDKGTPQGGVLSPLLANIVLNELDWWIASQWEEMPAKHPLKSDIYMNKNGTPNKGNLYKKLRQSRLKECHIVRYADDFKIFCRSYSDASKLKHAVEQWLMDRLKLETSPDKSRITNLTKGYSDFLGIKFKLYKKGKKWSIKSHMTDKAINSQRVKLKNAMAQACKSHESEQSQHDDLIRYNQAVVGMHQYYNMATMINSDVHRLFPSIDITMKTRLNSRADLSKEKPPTLKGAMDEYFYQKYGESKQVRYINGMIVVPVAYCRTQNPMFYRVDTNRYTPQGRERIHRMLAKSEYGETLLKLSRDNDTNHSIEFCDNRLSRFVASKGKCELSKVSLAFEDVECIYLNPPSQGGTDEYANLRIVHKDIKSLIYSNDVKIIKSLIDLFDCRGPAKIAKLNKWRAKAGLEAINLITINQTLK</sequence>
<keyword evidence="5" id="KW-0548">Nucleotidyltransferase</keyword>